<sequence>THLQLHKLFLCRDPQSMFRNMFDDAGRKNADVNGIETSESGEGDLEHIPMDDSAEEFRAMCWALYALPTETQVQNLPGANIQRLVHVANMSHKYTLASFEDWALNIIWIHCQPGMDYLNTCSVGMLRRIFEAATKGGRTDLRDLVEQRWLPRLKTGELELRDALDFGEMHGRREFSRDGLFSTGVGYAPVLSVDQGVSRDGLFEDWPHARAAVSSAHGLLLHLNVLDGVEPFRTSAGRL</sequence>
<name>A0AAD7FXH5_9AGAR</name>
<evidence type="ECO:0008006" key="3">
    <source>
        <dbReference type="Google" id="ProtNLM"/>
    </source>
</evidence>
<dbReference type="Proteomes" id="UP001221142">
    <property type="component" value="Unassembled WGS sequence"/>
</dbReference>
<gene>
    <name evidence="1" type="ORF">FB45DRAFT_737452</name>
</gene>
<reference evidence="1" key="1">
    <citation type="submission" date="2023-03" db="EMBL/GenBank/DDBJ databases">
        <title>Massive genome expansion in bonnet fungi (Mycena s.s.) driven by repeated elements and novel gene families across ecological guilds.</title>
        <authorList>
            <consortium name="Lawrence Berkeley National Laboratory"/>
            <person name="Harder C.B."/>
            <person name="Miyauchi S."/>
            <person name="Viragh M."/>
            <person name="Kuo A."/>
            <person name="Thoen E."/>
            <person name="Andreopoulos B."/>
            <person name="Lu D."/>
            <person name="Skrede I."/>
            <person name="Drula E."/>
            <person name="Henrissat B."/>
            <person name="Morin E."/>
            <person name="Kohler A."/>
            <person name="Barry K."/>
            <person name="LaButti K."/>
            <person name="Morin E."/>
            <person name="Salamov A."/>
            <person name="Lipzen A."/>
            <person name="Mereny Z."/>
            <person name="Hegedus B."/>
            <person name="Baldrian P."/>
            <person name="Stursova M."/>
            <person name="Weitz H."/>
            <person name="Taylor A."/>
            <person name="Grigoriev I.V."/>
            <person name="Nagy L.G."/>
            <person name="Martin F."/>
            <person name="Kauserud H."/>
        </authorList>
    </citation>
    <scope>NUCLEOTIDE SEQUENCE</scope>
    <source>
        <strain evidence="1">9284</strain>
    </source>
</reference>
<evidence type="ECO:0000313" key="2">
    <source>
        <dbReference type="Proteomes" id="UP001221142"/>
    </source>
</evidence>
<dbReference type="AlphaFoldDB" id="A0AAD7FXH5"/>
<keyword evidence="2" id="KW-1185">Reference proteome</keyword>
<organism evidence="1 2">
    <name type="scientific">Roridomyces roridus</name>
    <dbReference type="NCBI Taxonomy" id="1738132"/>
    <lineage>
        <taxon>Eukaryota</taxon>
        <taxon>Fungi</taxon>
        <taxon>Dikarya</taxon>
        <taxon>Basidiomycota</taxon>
        <taxon>Agaricomycotina</taxon>
        <taxon>Agaricomycetes</taxon>
        <taxon>Agaricomycetidae</taxon>
        <taxon>Agaricales</taxon>
        <taxon>Marasmiineae</taxon>
        <taxon>Mycenaceae</taxon>
        <taxon>Roridomyces</taxon>
    </lineage>
</organism>
<protein>
    <recommendedName>
        <fullName evidence="3">BTB domain-containing protein</fullName>
    </recommendedName>
</protein>
<comment type="caution">
    <text evidence="1">The sequence shown here is derived from an EMBL/GenBank/DDBJ whole genome shotgun (WGS) entry which is preliminary data.</text>
</comment>
<proteinExistence type="predicted"/>
<dbReference type="EMBL" id="JARKIF010000003">
    <property type="protein sequence ID" value="KAJ7643666.1"/>
    <property type="molecule type" value="Genomic_DNA"/>
</dbReference>
<evidence type="ECO:0000313" key="1">
    <source>
        <dbReference type="EMBL" id="KAJ7643666.1"/>
    </source>
</evidence>
<accession>A0AAD7FXH5</accession>
<feature type="non-terminal residue" evidence="1">
    <location>
        <position position="1"/>
    </location>
</feature>